<feature type="active site" description="Proton donor/acceptor" evidence="1">
    <location>
        <position position="85"/>
    </location>
</feature>
<dbReference type="PANTHER" id="PTHR48100">
    <property type="entry name" value="BROAD-SPECIFICITY PHOSPHATASE YOR283W-RELATED"/>
    <property type="match status" value="1"/>
</dbReference>
<dbReference type="AlphaFoldDB" id="A0A6I2UJW1"/>
<dbReference type="InterPro" id="IPR013078">
    <property type="entry name" value="His_Pase_superF_clade-1"/>
</dbReference>
<dbReference type="InterPro" id="IPR001345">
    <property type="entry name" value="PG/BPGM_mutase_AS"/>
</dbReference>
<gene>
    <name evidence="3" type="ORF">FYJ84_12895</name>
</gene>
<protein>
    <submittedName>
        <fullName evidence="3">Histidine phosphatase family protein</fullName>
    </submittedName>
</protein>
<keyword evidence="4" id="KW-1185">Reference proteome</keyword>
<comment type="caution">
    <text evidence="3">The sequence shown here is derived from an EMBL/GenBank/DDBJ whole genome shotgun (WGS) entry which is preliminary data.</text>
</comment>
<dbReference type="GO" id="GO:0016791">
    <property type="term" value="F:phosphatase activity"/>
    <property type="evidence" value="ECO:0007669"/>
    <property type="project" value="TreeGrafter"/>
</dbReference>
<dbReference type="InterPro" id="IPR050275">
    <property type="entry name" value="PGM_Phosphatase"/>
</dbReference>
<dbReference type="EMBL" id="VUNR01000037">
    <property type="protein sequence ID" value="MSU09870.1"/>
    <property type="molecule type" value="Genomic_DNA"/>
</dbReference>
<evidence type="ECO:0000256" key="2">
    <source>
        <dbReference type="PIRSR" id="PIRSR613078-2"/>
    </source>
</evidence>
<proteinExistence type="predicted"/>
<feature type="binding site" evidence="2">
    <location>
        <begin position="11"/>
        <end position="18"/>
    </location>
    <ligand>
        <name>substrate</name>
    </ligand>
</feature>
<evidence type="ECO:0000313" key="4">
    <source>
        <dbReference type="Proteomes" id="UP000433181"/>
    </source>
</evidence>
<dbReference type="RefSeq" id="WP_154408031.1">
    <property type="nucleotide sequence ID" value="NZ_JAQXJM010000153.1"/>
</dbReference>
<dbReference type="Gene3D" id="3.40.50.1240">
    <property type="entry name" value="Phosphoglycerate mutase-like"/>
    <property type="match status" value="1"/>
</dbReference>
<dbReference type="PIRSF" id="PIRSF000709">
    <property type="entry name" value="6PFK_2-Ptase"/>
    <property type="match status" value="1"/>
</dbReference>
<feature type="active site" description="Tele-phosphohistidine intermediate" evidence="1">
    <location>
        <position position="12"/>
    </location>
</feature>
<evidence type="ECO:0000256" key="1">
    <source>
        <dbReference type="PIRSR" id="PIRSR613078-1"/>
    </source>
</evidence>
<sequence>MNKVTRLILVRHGQTVWNKLGKYQGQADIELSETGLEQAELLGKNFAYPEVRAVYASPLKRAAATGRAIAAALGLEVVTCDELQEISFGDWEGLTYEEINSVWPSVHDGLFNRPDITACPNGEGFFSVQERAVSKLKELVEKHKGEDFVIAAHGGVNRTLLCYALDLPLRYMWNIRQDNTAVNVISFYEGGRITVDLMNDTHHLEKK</sequence>
<dbReference type="Proteomes" id="UP000433181">
    <property type="component" value="Unassembled WGS sequence"/>
</dbReference>
<evidence type="ECO:0000313" key="3">
    <source>
        <dbReference type="EMBL" id="MSU09870.1"/>
    </source>
</evidence>
<accession>A0A6I2UJW1</accession>
<reference evidence="3 4" key="1">
    <citation type="submission" date="2019-08" db="EMBL/GenBank/DDBJ databases">
        <title>In-depth cultivation of the pig gut microbiome towards novel bacterial diversity and tailored functional studies.</title>
        <authorList>
            <person name="Wylensek D."/>
            <person name="Hitch T.C.A."/>
            <person name="Clavel T."/>
        </authorList>
    </citation>
    <scope>NUCLEOTIDE SEQUENCE [LARGE SCALE GENOMIC DNA]</scope>
    <source>
        <strain evidence="3 4">WCA-693-APC-5D-A</strain>
    </source>
</reference>
<feature type="binding site" evidence="2">
    <location>
        <position position="61"/>
    </location>
    <ligand>
        <name>substrate</name>
    </ligand>
</feature>
<dbReference type="SMART" id="SM00855">
    <property type="entry name" value="PGAM"/>
    <property type="match status" value="1"/>
</dbReference>
<dbReference type="Pfam" id="PF00300">
    <property type="entry name" value="His_Phos_1"/>
    <property type="match status" value="1"/>
</dbReference>
<name>A0A6I2UJW1_9FIRM</name>
<dbReference type="PROSITE" id="PS00175">
    <property type="entry name" value="PG_MUTASE"/>
    <property type="match status" value="1"/>
</dbReference>
<dbReference type="SUPFAM" id="SSF53254">
    <property type="entry name" value="Phosphoglycerate mutase-like"/>
    <property type="match status" value="1"/>
</dbReference>
<dbReference type="InterPro" id="IPR029033">
    <property type="entry name" value="His_PPase_superfam"/>
</dbReference>
<dbReference type="CDD" id="cd07067">
    <property type="entry name" value="HP_PGM_like"/>
    <property type="match status" value="1"/>
</dbReference>
<organism evidence="3 4">
    <name type="scientific">Anaerovibrio slackiae</name>
    <dbReference type="NCBI Taxonomy" id="2652309"/>
    <lineage>
        <taxon>Bacteria</taxon>
        <taxon>Bacillati</taxon>
        <taxon>Bacillota</taxon>
        <taxon>Negativicutes</taxon>
        <taxon>Selenomonadales</taxon>
        <taxon>Selenomonadaceae</taxon>
        <taxon>Anaerovibrio</taxon>
    </lineage>
</organism>
<dbReference type="GeneID" id="96779823"/>